<proteinExistence type="predicted"/>
<dbReference type="GO" id="GO:0016787">
    <property type="term" value="F:hydrolase activity"/>
    <property type="evidence" value="ECO:0007669"/>
    <property type="project" value="UniProtKB-KW"/>
</dbReference>
<dbReference type="OrthoDB" id="7055710at2"/>
<dbReference type="EMBL" id="AAPH01000034">
    <property type="protein sequence ID" value="EAS41438.1"/>
    <property type="molecule type" value="Genomic_DNA"/>
</dbReference>
<protein>
    <submittedName>
        <fullName evidence="2">Hydrolase, alpha/beta fold family</fullName>
    </submittedName>
</protein>
<accession>Q1YYX0</accession>
<gene>
    <name evidence="2" type="ORF">P3TCK_06662</name>
</gene>
<dbReference type="SUPFAM" id="SSF53474">
    <property type="entry name" value="alpha/beta-Hydrolases"/>
    <property type="match status" value="1"/>
</dbReference>
<dbReference type="Pfam" id="PF00561">
    <property type="entry name" value="Abhydrolase_1"/>
    <property type="match status" value="1"/>
</dbReference>
<dbReference type="HOGENOM" id="CLU_020336_50_3_6"/>
<dbReference type="PRINTS" id="PR00111">
    <property type="entry name" value="ABHYDROLASE"/>
</dbReference>
<sequence>MKLVEGTSYFSCGDGDPVIFIHGVGLDKSMWGGQVAGLSPHYQVISYDMLGHGNSQNPTEGATLDDYADQLERLVVHLELNKPVTVIGFSMGGLVARAFALKYQHRVAKLIVLNSVFNRTESQRENVLSRCVEVEKFGPVANVDAAIDRWFSKEYRGANPAQIKAFRERIVTNNKIGYLRTYQLFGQSDNYGFGIIEKITVPTLISTGDLDIGSTPTMAYDMAKRMPNAKVIILEEQRHMMVVEAPSLVNDMLMDFLSHQKEQVTLQEVANGA</sequence>
<dbReference type="InterPro" id="IPR029058">
    <property type="entry name" value="AB_hydrolase_fold"/>
</dbReference>
<keyword evidence="2" id="KW-0378">Hydrolase</keyword>
<dbReference type="PANTHER" id="PTHR43798">
    <property type="entry name" value="MONOACYLGLYCEROL LIPASE"/>
    <property type="match status" value="1"/>
</dbReference>
<evidence type="ECO:0000259" key="1">
    <source>
        <dbReference type="Pfam" id="PF00561"/>
    </source>
</evidence>
<organism evidence="2 3">
    <name type="scientific">Photobacterium profundum 3TCK</name>
    <dbReference type="NCBI Taxonomy" id="314280"/>
    <lineage>
        <taxon>Bacteria</taxon>
        <taxon>Pseudomonadati</taxon>
        <taxon>Pseudomonadota</taxon>
        <taxon>Gammaproteobacteria</taxon>
        <taxon>Vibrionales</taxon>
        <taxon>Vibrionaceae</taxon>
        <taxon>Photobacterium</taxon>
    </lineage>
</organism>
<dbReference type="ESTHER" id="phopr-q1yyx0">
    <property type="family name" value="Epoxide_hydrolase"/>
</dbReference>
<evidence type="ECO:0000313" key="2">
    <source>
        <dbReference type="EMBL" id="EAS41438.1"/>
    </source>
</evidence>
<name>Q1YYX0_9GAMM</name>
<feature type="domain" description="AB hydrolase-1" evidence="1">
    <location>
        <begin position="17"/>
        <end position="246"/>
    </location>
</feature>
<dbReference type="PRINTS" id="PR00412">
    <property type="entry name" value="EPOXHYDRLASE"/>
</dbReference>
<comment type="caution">
    <text evidence="2">The sequence shown here is derived from an EMBL/GenBank/DDBJ whole genome shotgun (WGS) entry which is preliminary data.</text>
</comment>
<reference evidence="2 3" key="1">
    <citation type="submission" date="2006-03" db="EMBL/GenBank/DDBJ databases">
        <authorList>
            <person name="Bartlett D.H."/>
            <person name="Valle G."/>
            <person name="Lauro F.M."/>
            <person name="Vezzi A."/>
            <person name="Simonato F."/>
            <person name="Eloe E."/>
            <person name="Vitulo N."/>
            <person name="Stratton T.K."/>
            <person name="D'angelo M."/>
            <person name="Ferriera S."/>
            <person name="Johnson J."/>
            <person name="Kravitz S."/>
            <person name="Beeson K."/>
            <person name="Sutton G."/>
            <person name="Rogers Y."/>
            <person name="Friedman R."/>
            <person name="Frazier M."/>
            <person name="Venter J.C."/>
        </authorList>
    </citation>
    <scope>NUCLEOTIDE SEQUENCE [LARGE SCALE GENOMIC DNA]</scope>
    <source>
        <strain evidence="2 3">3TCK</strain>
    </source>
</reference>
<dbReference type="InterPro" id="IPR000073">
    <property type="entry name" value="AB_hydrolase_1"/>
</dbReference>
<dbReference type="Proteomes" id="UP000003789">
    <property type="component" value="Unassembled WGS sequence"/>
</dbReference>
<dbReference type="InterPro" id="IPR050266">
    <property type="entry name" value="AB_hydrolase_sf"/>
</dbReference>
<dbReference type="Gene3D" id="3.40.50.1820">
    <property type="entry name" value="alpha/beta hydrolase"/>
    <property type="match status" value="1"/>
</dbReference>
<dbReference type="RefSeq" id="WP_006229346.1">
    <property type="nucleotide sequence ID" value="NZ_CH724134.1"/>
</dbReference>
<evidence type="ECO:0000313" key="3">
    <source>
        <dbReference type="Proteomes" id="UP000003789"/>
    </source>
</evidence>
<dbReference type="AlphaFoldDB" id="Q1YYX0"/>
<dbReference type="InterPro" id="IPR000639">
    <property type="entry name" value="Epox_hydrolase-like"/>
</dbReference>